<keyword evidence="3" id="KW-1185">Reference proteome</keyword>
<dbReference type="Proteomes" id="UP000198406">
    <property type="component" value="Unassembled WGS sequence"/>
</dbReference>
<reference evidence="2 3" key="1">
    <citation type="journal article" date="2015" name="Plant Cell">
        <title>Oil accumulation by the oleaginous diatom Fistulifera solaris as revealed by the genome and transcriptome.</title>
        <authorList>
            <person name="Tanaka T."/>
            <person name="Maeda Y."/>
            <person name="Veluchamy A."/>
            <person name="Tanaka M."/>
            <person name="Abida H."/>
            <person name="Marechal E."/>
            <person name="Bowler C."/>
            <person name="Muto M."/>
            <person name="Sunaga Y."/>
            <person name="Tanaka M."/>
            <person name="Yoshino T."/>
            <person name="Taniguchi T."/>
            <person name="Fukuda Y."/>
            <person name="Nemoto M."/>
            <person name="Matsumoto M."/>
            <person name="Wong P.S."/>
            <person name="Aburatani S."/>
            <person name="Fujibuchi W."/>
        </authorList>
    </citation>
    <scope>NUCLEOTIDE SEQUENCE [LARGE SCALE GENOMIC DNA]</scope>
    <source>
        <strain evidence="2 3">JPCC DA0580</strain>
    </source>
</reference>
<evidence type="ECO:0000313" key="2">
    <source>
        <dbReference type="EMBL" id="GAX25695.1"/>
    </source>
</evidence>
<evidence type="ECO:0000313" key="3">
    <source>
        <dbReference type="Proteomes" id="UP000198406"/>
    </source>
</evidence>
<evidence type="ECO:0000256" key="1">
    <source>
        <dbReference type="SAM" id="MobiDB-lite"/>
    </source>
</evidence>
<accession>A0A1Z5KHV0</accession>
<dbReference type="AlphaFoldDB" id="A0A1Z5KHV0"/>
<dbReference type="PANTHER" id="PTHR39290:SF6">
    <property type="entry name" value="S-ADENOSYL-L-METHIONINE-DEPENDENT METHYLTRANSFERASES SUPERFAMILY PROTEIN"/>
    <property type="match status" value="1"/>
</dbReference>
<name>A0A1Z5KHV0_FISSO</name>
<feature type="region of interest" description="Disordered" evidence="1">
    <location>
        <begin position="1"/>
        <end position="32"/>
    </location>
</feature>
<organism evidence="2 3">
    <name type="scientific">Fistulifera solaris</name>
    <name type="common">Oleaginous diatom</name>
    <dbReference type="NCBI Taxonomy" id="1519565"/>
    <lineage>
        <taxon>Eukaryota</taxon>
        <taxon>Sar</taxon>
        <taxon>Stramenopiles</taxon>
        <taxon>Ochrophyta</taxon>
        <taxon>Bacillariophyta</taxon>
        <taxon>Bacillariophyceae</taxon>
        <taxon>Bacillariophycidae</taxon>
        <taxon>Naviculales</taxon>
        <taxon>Naviculaceae</taxon>
        <taxon>Fistulifera</taxon>
    </lineage>
</organism>
<comment type="caution">
    <text evidence="2">The sequence shown here is derived from an EMBL/GenBank/DDBJ whole genome shotgun (WGS) entry which is preliminary data.</text>
</comment>
<dbReference type="PANTHER" id="PTHR39290">
    <property type="entry name" value="C3H1-TYPE DOMAIN-CONTAINING PROTEIN-RELATED"/>
    <property type="match status" value="1"/>
</dbReference>
<sequence>MGGKKRSRKENLSESGDSKSPPSKKQHVNKGSDFNPLWIEQSKFLDSLSELEKNYFFDEKNVNTERRAALWTEQADLGERLIRDYAWSTPDDRALRVLRHFSPLIEIGCGSNAYWCRMMTQAGVDVIGFDKDPKQGGKITVNQKGSRTLHAGSGDGHSFRVQKGGPEVLQNPKYAKRTLFLCYPDENVLETDGNIDDGGQTKSLGAACLEQFQGDTIIHVGELFSDSSLSIDQAPWGRSSSSEFQQLLASDYHCLLHMRLPNWLHTRDSISVWRRSRTCSLVFAAEEDDEDDEDEEYHYRHIPPEEMLPVDRAAPCLAHLLRGPTHKPEQSNDYSSPW</sequence>
<protein>
    <recommendedName>
        <fullName evidence="4">Methyltransferase domain-containing protein</fullName>
    </recommendedName>
</protein>
<dbReference type="InParanoid" id="A0A1Z5KHV0"/>
<dbReference type="EMBL" id="BDSP01000230">
    <property type="protein sequence ID" value="GAX25695.1"/>
    <property type="molecule type" value="Genomic_DNA"/>
</dbReference>
<dbReference type="OrthoDB" id="5411518at2759"/>
<gene>
    <name evidence="2" type="ORF">FisN_14Lh002</name>
</gene>
<evidence type="ECO:0008006" key="4">
    <source>
        <dbReference type="Google" id="ProtNLM"/>
    </source>
</evidence>
<proteinExistence type="predicted"/>